<dbReference type="Proteomes" id="UP000772434">
    <property type="component" value="Unassembled WGS sequence"/>
</dbReference>
<name>A0A9P5QC10_9AGAR</name>
<keyword evidence="2" id="KW-1185">Reference proteome</keyword>
<proteinExistence type="predicted"/>
<organism evidence="1 2">
    <name type="scientific">Rhodocollybia butyracea</name>
    <dbReference type="NCBI Taxonomy" id="206335"/>
    <lineage>
        <taxon>Eukaryota</taxon>
        <taxon>Fungi</taxon>
        <taxon>Dikarya</taxon>
        <taxon>Basidiomycota</taxon>
        <taxon>Agaricomycotina</taxon>
        <taxon>Agaricomycetes</taxon>
        <taxon>Agaricomycetidae</taxon>
        <taxon>Agaricales</taxon>
        <taxon>Marasmiineae</taxon>
        <taxon>Omphalotaceae</taxon>
        <taxon>Rhodocollybia</taxon>
    </lineage>
</organism>
<dbReference type="AlphaFoldDB" id="A0A9P5QC10"/>
<evidence type="ECO:0000313" key="2">
    <source>
        <dbReference type="Proteomes" id="UP000772434"/>
    </source>
</evidence>
<gene>
    <name evidence="1" type="ORF">BDP27DRAFT_1397562</name>
</gene>
<evidence type="ECO:0000313" key="1">
    <source>
        <dbReference type="EMBL" id="KAF9077830.1"/>
    </source>
</evidence>
<sequence>MDAVCVSFDKDTEELMAAKIKNQYGVYVYMYAAGVPSFEIGIAVVCWGRDDKEADYEEVLNQDRQIASRKIAIWPARVYDRDYSRFVMMGAPGNFIARKLHQVKLNEAKQPTLDKINGTPSLSHVDSSLIINMSNVLDSPYGLVDETCKYFSVELQHVFQQSVRSNTIDCDNTK</sequence>
<comment type="caution">
    <text evidence="1">The sequence shown here is derived from an EMBL/GenBank/DDBJ whole genome shotgun (WGS) entry which is preliminary data.</text>
</comment>
<protein>
    <submittedName>
        <fullName evidence="1">Uncharacterized protein</fullName>
    </submittedName>
</protein>
<accession>A0A9P5QC10</accession>
<dbReference type="EMBL" id="JADNRY010000003">
    <property type="protein sequence ID" value="KAF9077830.1"/>
    <property type="molecule type" value="Genomic_DNA"/>
</dbReference>
<reference evidence="1" key="1">
    <citation type="submission" date="2020-11" db="EMBL/GenBank/DDBJ databases">
        <authorList>
            <consortium name="DOE Joint Genome Institute"/>
            <person name="Ahrendt S."/>
            <person name="Riley R."/>
            <person name="Andreopoulos W."/>
            <person name="Labutti K."/>
            <person name="Pangilinan J."/>
            <person name="Ruiz-Duenas F.J."/>
            <person name="Barrasa J.M."/>
            <person name="Sanchez-Garcia M."/>
            <person name="Camarero S."/>
            <person name="Miyauchi S."/>
            <person name="Serrano A."/>
            <person name="Linde D."/>
            <person name="Babiker R."/>
            <person name="Drula E."/>
            <person name="Ayuso-Fernandez I."/>
            <person name="Pacheco R."/>
            <person name="Padilla G."/>
            <person name="Ferreira P."/>
            <person name="Barriuso J."/>
            <person name="Kellner H."/>
            <person name="Castanera R."/>
            <person name="Alfaro M."/>
            <person name="Ramirez L."/>
            <person name="Pisabarro A.G."/>
            <person name="Kuo A."/>
            <person name="Tritt A."/>
            <person name="Lipzen A."/>
            <person name="He G."/>
            <person name="Yan M."/>
            <person name="Ng V."/>
            <person name="Cullen D."/>
            <person name="Martin F."/>
            <person name="Rosso M.-N."/>
            <person name="Henrissat B."/>
            <person name="Hibbett D."/>
            <person name="Martinez A.T."/>
            <person name="Grigoriev I.V."/>
        </authorList>
    </citation>
    <scope>NUCLEOTIDE SEQUENCE</scope>
    <source>
        <strain evidence="1">AH 40177</strain>
    </source>
</reference>